<feature type="domain" description="DNA2/NAM7 helicase helicase" evidence="3">
    <location>
        <begin position="327"/>
        <end position="394"/>
    </location>
</feature>
<dbReference type="Pfam" id="PF13195">
    <property type="entry name" value="DUF4011"/>
    <property type="match status" value="1"/>
</dbReference>
<dbReference type="EMBL" id="SJPQ01000004">
    <property type="protein sequence ID" value="TWT86630.1"/>
    <property type="molecule type" value="Genomic_DNA"/>
</dbReference>
<evidence type="ECO:0000259" key="4">
    <source>
        <dbReference type="Pfam" id="PF13087"/>
    </source>
</evidence>
<dbReference type="SUPFAM" id="SSF52980">
    <property type="entry name" value="Restriction endonuclease-like"/>
    <property type="match status" value="1"/>
</dbReference>
<dbReference type="InterPro" id="IPR027417">
    <property type="entry name" value="P-loop_NTPase"/>
</dbReference>
<dbReference type="InterPro" id="IPR041679">
    <property type="entry name" value="DNA2/NAM7-like_C"/>
</dbReference>
<dbReference type="Pfam" id="PF18741">
    <property type="entry name" value="MTES_1575"/>
    <property type="match status" value="1"/>
</dbReference>
<dbReference type="GO" id="GO:0003678">
    <property type="term" value="F:DNA helicase activity"/>
    <property type="evidence" value="ECO:0007669"/>
    <property type="project" value="UniProtKB-EC"/>
</dbReference>
<protein>
    <submittedName>
        <fullName evidence="6">ATP-dependent RecD-like DNA helicase</fullName>
        <ecNumber evidence="6">3.6.4.12</ecNumber>
    </submittedName>
</protein>
<evidence type="ECO:0000259" key="2">
    <source>
        <dbReference type="Pfam" id="PF11784"/>
    </source>
</evidence>
<dbReference type="EC" id="3.6.4.12" evidence="6"/>
<dbReference type="InterPro" id="IPR011335">
    <property type="entry name" value="Restrct_endonuc-II-like"/>
</dbReference>
<keyword evidence="6" id="KW-0547">Nucleotide-binding</keyword>
<evidence type="ECO:0000313" key="6">
    <source>
        <dbReference type="EMBL" id="TWT86630.1"/>
    </source>
</evidence>
<dbReference type="InterPro" id="IPR025103">
    <property type="entry name" value="DUF4011"/>
</dbReference>
<reference evidence="6 7" key="1">
    <citation type="submission" date="2019-02" db="EMBL/GenBank/DDBJ databases">
        <title>Deep-cultivation of Planctomycetes and their phenomic and genomic characterization uncovers novel biology.</title>
        <authorList>
            <person name="Wiegand S."/>
            <person name="Jogler M."/>
            <person name="Boedeker C."/>
            <person name="Pinto D."/>
            <person name="Vollmers J."/>
            <person name="Rivas-Marin E."/>
            <person name="Kohn T."/>
            <person name="Peeters S.H."/>
            <person name="Heuer A."/>
            <person name="Rast P."/>
            <person name="Oberbeckmann S."/>
            <person name="Bunk B."/>
            <person name="Jeske O."/>
            <person name="Meyerdierks A."/>
            <person name="Storesund J.E."/>
            <person name="Kallscheuer N."/>
            <person name="Luecker S."/>
            <person name="Lage O.M."/>
            <person name="Pohl T."/>
            <person name="Merkel B.J."/>
            <person name="Hornburger P."/>
            <person name="Mueller R.-W."/>
            <person name="Bruemmer F."/>
            <person name="Labrenz M."/>
            <person name="Spormann A.M."/>
            <person name="Op Den Camp H."/>
            <person name="Overmann J."/>
            <person name="Amann R."/>
            <person name="Jetten M.S.M."/>
            <person name="Mascher T."/>
            <person name="Medema M.H."/>
            <person name="Devos D.P."/>
            <person name="Kaster A.-K."/>
            <person name="Ovreas L."/>
            <person name="Rohde M."/>
            <person name="Galperin M.Y."/>
            <person name="Jogler C."/>
        </authorList>
    </citation>
    <scope>NUCLEOTIDE SEQUENCE [LARGE SCALE GENOMIC DNA]</scope>
    <source>
        <strain evidence="6 7">Mal64</strain>
    </source>
</reference>
<evidence type="ECO:0000259" key="3">
    <source>
        <dbReference type="Pfam" id="PF13086"/>
    </source>
</evidence>
<dbReference type="Pfam" id="PF13087">
    <property type="entry name" value="AAA_12"/>
    <property type="match status" value="1"/>
</dbReference>
<feature type="domain" description="DNA2/NAM7 helicase-like C-terminal" evidence="4">
    <location>
        <begin position="1033"/>
        <end position="1229"/>
    </location>
</feature>
<gene>
    <name evidence="6" type="primary">recD2_3</name>
    <name evidence="6" type="ORF">Mal64_34590</name>
</gene>
<feature type="domain" description="Restriction endonuclease type II-like" evidence="5">
    <location>
        <begin position="1275"/>
        <end position="1372"/>
    </location>
</feature>
<dbReference type="PANTHER" id="PTHR10887">
    <property type="entry name" value="DNA2/NAM7 HELICASE FAMILY"/>
    <property type="match status" value="1"/>
</dbReference>
<dbReference type="Pfam" id="PF13086">
    <property type="entry name" value="AAA_11"/>
    <property type="match status" value="2"/>
</dbReference>
<evidence type="ECO:0000256" key="1">
    <source>
        <dbReference type="SAM" id="MobiDB-lite"/>
    </source>
</evidence>
<dbReference type="InterPro" id="IPR045055">
    <property type="entry name" value="DNA2/NAM7-like"/>
</dbReference>
<keyword evidence="6" id="KW-0378">Hydrolase</keyword>
<evidence type="ECO:0000313" key="7">
    <source>
        <dbReference type="Proteomes" id="UP000315440"/>
    </source>
</evidence>
<dbReference type="GO" id="GO:0016787">
    <property type="term" value="F:hydrolase activity"/>
    <property type="evidence" value="ECO:0007669"/>
    <property type="project" value="UniProtKB-KW"/>
</dbReference>
<dbReference type="InterPro" id="IPR041677">
    <property type="entry name" value="DNA2/NAM7_AAA_11"/>
</dbReference>
<dbReference type="InterPro" id="IPR021754">
    <property type="entry name" value="DUF3320"/>
</dbReference>
<organism evidence="6 7">
    <name type="scientific">Pseudobythopirellula maris</name>
    <dbReference type="NCBI Taxonomy" id="2527991"/>
    <lineage>
        <taxon>Bacteria</taxon>
        <taxon>Pseudomonadati</taxon>
        <taxon>Planctomycetota</taxon>
        <taxon>Planctomycetia</taxon>
        <taxon>Pirellulales</taxon>
        <taxon>Lacipirellulaceae</taxon>
        <taxon>Pseudobythopirellula</taxon>
    </lineage>
</organism>
<dbReference type="InterPro" id="IPR047187">
    <property type="entry name" value="SF1_C_Upf1"/>
</dbReference>
<name>A0A5C5ZHN1_9BACT</name>
<dbReference type="Pfam" id="PF11784">
    <property type="entry name" value="DUF3320"/>
    <property type="match status" value="1"/>
</dbReference>
<dbReference type="Proteomes" id="UP000315440">
    <property type="component" value="Unassembled WGS sequence"/>
</dbReference>
<dbReference type="InterPro" id="IPR049468">
    <property type="entry name" value="Restrct_endonuc-II-like_dom"/>
</dbReference>
<keyword evidence="6" id="KW-0347">Helicase</keyword>
<dbReference type="RefSeq" id="WP_146402562.1">
    <property type="nucleotide sequence ID" value="NZ_SJPQ01000004.1"/>
</dbReference>
<dbReference type="OrthoDB" id="9757917at2"/>
<dbReference type="SUPFAM" id="SSF52540">
    <property type="entry name" value="P-loop containing nucleoside triphosphate hydrolases"/>
    <property type="match status" value="1"/>
</dbReference>
<sequence length="1597" mass="176969">MPDLETMLEESRRELLDLSARNRLLNTPRSPTRSTRVEVVDELADQVFDLLAIQGKTMTFLASDDDEASPLVSDPGDGDTAIEATGEVDTWVDDGGAMDSDVLLQTDAAAESAPDRHTDNRLQTLLDGEALEKRLLKLHYDTKTFAEEQGVHVLYLAIGFLVWRESGPNGAERHAPLLLLPVELRRAKAGARFRLSYNGEELTTNLSLQERLKGDFGVELPELPESLEDLTPSGYFASVAEAIEGKEGWRVQANDMVLWMFVFSKIRMFMDLKQEAWPKGKKLSENPLIRSLLGEGFRDEPPLFEDPTELIDDLVSVDDAVHVIDADSSQAMVIEEVRRGRNLVVQGPPGTGKSQTIANMIAAAVHEGKSVLFVAEKMAALEVVHRRLANIGLGDMCLELHSNKANRKQLLQELDRTLKLSAPHLEDAGALVHSLQQRVDTLNGHVKAISAPIGDSGLSPFNLIGEITRLQAEGVRGRDLHLTGCEHLSGDEIKDLIDRVADLADHARKIGTPCEHPWRGCELEALLPTDMDRFEIEIKEVAERIDRLISAGAELAQALGAQPPRNARELSDLAQFAKAVSTIPRAQLCLLDCDAWTNRLAELEETCNRGLRSSVAAERLEPLLDPHSYNADVREAREAIKVYGDRWYRGFVGRYRAASAKLRAISIGAPPRSHAEQLEFLNLLIEHQADVECFSSNATEELGKQALSTGWRGAETDWGALAQAIEAVKVCREKFPTHSLTEVAKHSPDSATLRRCLQEIGKDLNPCFKCLGKLEKTLCFSTVDQLGRQAVDAPLHDLHRRMTGFLGDRDGLKDWIGYRTRCRSLAGRGVDEALTQLDSGAIGVDELRSGVELALYESLMRLAYTEHPALASFSGESHERVREAFVGFDKERLAHCRSLVAKVHWENTPRSSLGEMAVVNREINKKSRHLRVRTLMGKAGRAIQKAKPVFMMSPMSIAQYLPPGEMEFDLLLIDEASQVEPVDAFGAMARAKQVVVVGDTKQLPPTSFFARATQDGEPESEDDDAVRAKDIESILSMCCAKNVTQRMLEWHYRSRHHSLIEFSNHEFYDDRLIIVPSPCEPDDSLGLKFFHIPEAVYDRGGTRANRIEAKRIAEAAIEHALKTPGVSLGVGAFSMSQRDAILQELELLRKANPQAEEFFTEGKDEPFFVKNLENIQGDEREVIYISVGYGKDKDGYMSMSFGPLNSDGGERRLNVLITRARSRCVIFSSIRASDIDTSRTQARGAIAFKAYLQYAETGMLDTGSPAVKAEHDSEFERQVAKALRGLGYETHAQVGVAGFRIDLSVVDPSQPGRYLLGIECDGAAYHSSRSARDRDRIRQSVLEARGWRIHRIWSSDWFSQPDQELRRVVAAIEQAQAAPTPEKVADPPSVSSPAPPPPILRREEPETIGGEDLLIGAPYEVASFDVNRNATIPDTPIDHLERAVVQVVRVEGPIHREEVYRRIAQLWGSARAGRRIVEAIEGALGLAVSHGGLESIGDFFVMCGSDCKVVRDRSETGLLTLKKPEMISHMEIEEAIVRLVSSHVGMSHSEVVSATARVFGIGRISSGLRDRIEYVLQSMVKREQICDTDGRLATNHS</sequence>
<evidence type="ECO:0000259" key="5">
    <source>
        <dbReference type="Pfam" id="PF18741"/>
    </source>
</evidence>
<dbReference type="Gene3D" id="3.40.960.10">
    <property type="entry name" value="VSR Endonuclease"/>
    <property type="match status" value="1"/>
</dbReference>
<dbReference type="FunFam" id="3.40.960.10:FF:000002">
    <property type="entry name" value="DNA helicase related protein"/>
    <property type="match status" value="1"/>
</dbReference>
<keyword evidence="6" id="KW-0067">ATP-binding</keyword>
<accession>A0A5C5ZHN1</accession>
<dbReference type="CDD" id="cd18808">
    <property type="entry name" value="SF1_C_Upf1"/>
    <property type="match status" value="1"/>
</dbReference>
<feature type="domain" description="DUF3320" evidence="2">
    <location>
        <begin position="1435"/>
        <end position="1477"/>
    </location>
</feature>
<keyword evidence="7" id="KW-1185">Reference proteome</keyword>
<feature type="region of interest" description="Disordered" evidence="1">
    <location>
        <begin position="1376"/>
        <end position="1404"/>
    </location>
</feature>
<dbReference type="Gene3D" id="3.40.50.300">
    <property type="entry name" value="P-loop containing nucleotide triphosphate hydrolases"/>
    <property type="match status" value="3"/>
</dbReference>
<feature type="domain" description="DNA2/NAM7 helicase helicase" evidence="3">
    <location>
        <begin position="966"/>
        <end position="1007"/>
    </location>
</feature>
<dbReference type="FunFam" id="3.40.50.300:FF:002063">
    <property type="entry name" value="DNA helicase related protein"/>
    <property type="match status" value="1"/>
</dbReference>
<proteinExistence type="predicted"/>
<comment type="caution">
    <text evidence="6">The sequence shown here is derived from an EMBL/GenBank/DDBJ whole genome shotgun (WGS) entry which is preliminary data.</text>
</comment>
<dbReference type="PANTHER" id="PTHR10887:SF530">
    <property type="entry name" value="SUPERFAMILY I DNA HELICASES"/>
    <property type="match status" value="1"/>
</dbReference>